<reference evidence="2 3" key="1">
    <citation type="submission" date="2018-08" db="EMBL/GenBank/DDBJ databases">
        <title>Genomic Encyclopedia of Archaeal and Bacterial Type Strains, Phase II (KMG-II): from individual species to whole genera.</title>
        <authorList>
            <person name="Goeker M."/>
        </authorList>
    </citation>
    <scope>NUCLEOTIDE SEQUENCE [LARGE SCALE GENOMIC DNA]</scope>
    <source>
        <strain evidence="2 3">DSM 45791</strain>
    </source>
</reference>
<evidence type="ECO:0000259" key="1">
    <source>
        <dbReference type="Pfam" id="PF01814"/>
    </source>
</evidence>
<dbReference type="Pfam" id="PF01814">
    <property type="entry name" value="Hemerythrin"/>
    <property type="match status" value="1"/>
</dbReference>
<comment type="caution">
    <text evidence="2">The sequence shown here is derived from an EMBL/GenBank/DDBJ whole genome shotgun (WGS) entry which is preliminary data.</text>
</comment>
<name>A0A3E0HEB2_9PSEU</name>
<dbReference type="AlphaFoldDB" id="A0A3E0HEB2"/>
<sequence length="226" mass="24442">MSNEPLADVRDMYMAHIMFRREIGLAADLVRGAAGDVERAAIVADHLTLVDSVLEHHHQGEDKHIWPKLLERASEAGPIVQVMEEQHGAIDKLVDELRAELAQWRVTADPGLGAAVADTVKELHTRLVEHLATEEAEALPLIERHITAAEWAAMIADGAQDVPPEQMALMFGLMSYEADADTVRDIIATLPPEVGSVIGDASAQAFAAYAQRVHGTVTPARIGGSQ</sequence>
<dbReference type="RefSeq" id="WP_116176991.1">
    <property type="nucleotide sequence ID" value="NZ_CP144375.1"/>
</dbReference>
<evidence type="ECO:0000313" key="3">
    <source>
        <dbReference type="Proteomes" id="UP000256269"/>
    </source>
</evidence>
<dbReference type="CDD" id="cd12108">
    <property type="entry name" value="Hr-like"/>
    <property type="match status" value="1"/>
</dbReference>
<dbReference type="InterPro" id="IPR012312">
    <property type="entry name" value="Hemerythrin-like"/>
</dbReference>
<organism evidence="2 3">
    <name type="scientific">Kutzneria buriramensis</name>
    <dbReference type="NCBI Taxonomy" id="1045776"/>
    <lineage>
        <taxon>Bacteria</taxon>
        <taxon>Bacillati</taxon>
        <taxon>Actinomycetota</taxon>
        <taxon>Actinomycetes</taxon>
        <taxon>Pseudonocardiales</taxon>
        <taxon>Pseudonocardiaceae</taxon>
        <taxon>Kutzneria</taxon>
    </lineage>
</organism>
<proteinExistence type="predicted"/>
<dbReference type="Gene3D" id="1.20.120.520">
    <property type="entry name" value="nmb1532 protein domain like"/>
    <property type="match status" value="1"/>
</dbReference>
<dbReference type="Proteomes" id="UP000256269">
    <property type="component" value="Unassembled WGS sequence"/>
</dbReference>
<keyword evidence="3" id="KW-1185">Reference proteome</keyword>
<accession>A0A3E0HEB2</accession>
<dbReference type="OrthoDB" id="5197650at2"/>
<feature type="domain" description="Hemerythrin-like" evidence="1">
    <location>
        <begin position="9"/>
        <end position="142"/>
    </location>
</feature>
<dbReference type="EMBL" id="QUNO01000009">
    <property type="protein sequence ID" value="REH43537.1"/>
    <property type="molecule type" value="Genomic_DNA"/>
</dbReference>
<evidence type="ECO:0000313" key="2">
    <source>
        <dbReference type="EMBL" id="REH43537.1"/>
    </source>
</evidence>
<gene>
    <name evidence="2" type="ORF">BCF44_10980</name>
</gene>
<protein>
    <submittedName>
        <fullName evidence="2">Hemerythrin HHE cation binding domain-containing protein</fullName>
    </submittedName>
</protein>